<organism evidence="1 2">
    <name type="scientific">Cuscuta australis</name>
    <dbReference type="NCBI Taxonomy" id="267555"/>
    <lineage>
        <taxon>Eukaryota</taxon>
        <taxon>Viridiplantae</taxon>
        <taxon>Streptophyta</taxon>
        <taxon>Embryophyta</taxon>
        <taxon>Tracheophyta</taxon>
        <taxon>Spermatophyta</taxon>
        <taxon>Magnoliopsida</taxon>
        <taxon>eudicotyledons</taxon>
        <taxon>Gunneridae</taxon>
        <taxon>Pentapetalae</taxon>
        <taxon>asterids</taxon>
        <taxon>lamiids</taxon>
        <taxon>Solanales</taxon>
        <taxon>Convolvulaceae</taxon>
        <taxon>Cuscuteae</taxon>
        <taxon>Cuscuta</taxon>
        <taxon>Cuscuta subgen. Grammica</taxon>
        <taxon>Cuscuta sect. Cleistogrammica</taxon>
    </lineage>
</organism>
<dbReference type="Proteomes" id="UP000249390">
    <property type="component" value="Unassembled WGS sequence"/>
</dbReference>
<evidence type="ECO:0000313" key="1">
    <source>
        <dbReference type="EMBL" id="RAL48640.1"/>
    </source>
</evidence>
<keyword evidence="2" id="KW-1185">Reference proteome</keyword>
<dbReference type="EMBL" id="NQVE01000097">
    <property type="protein sequence ID" value="RAL48640.1"/>
    <property type="molecule type" value="Genomic_DNA"/>
</dbReference>
<accession>A0A328DTL6</accession>
<comment type="caution">
    <text evidence="1">The sequence shown here is derived from an EMBL/GenBank/DDBJ whole genome shotgun (WGS) entry which is preliminary data.</text>
</comment>
<name>A0A328DTL6_9ASTE</name>
<dbReference type="AlphaFoldDB" id="A0A328DTL6"/>
<gene>
    <name evidence="1" type="ORF">DM860_000960</name>
</gene>
<sequence>MDGLGLLWALAVEELVPSFPDLRGERYSALSGGSRASGARRWRLCETAWERVRNGYLGSRVRLCETALVDGDTEEGESAKFQALEEHRKHMDTIKGLYG</sequence>
<protein>
    <submittedName>
        <fullName evidence="1">Uncharacterized protein</fullName>
    </submittedName>
</protein>
<proteinExistence type="predicted"/>
<evidence type="ECO:0000313" key="2">
    <source>
        <dbReference type="Proteomes" id="UP000249390"/>
    </source>
</evidence>
<reference evidence="1 2" key="1">
    <citation type="submission" date="2018-06" db="EMBL/GenBank/DDBJ databases">
        <title>The Genome of Cuscuta australis (Dodder) Provides Insight into the Evolution of Plant Parasitism.</title>
        <authorList>
            <person name="Liu H."/>
        </authorList>
    </citation>
    <scope>NUCLEOTIDE SEQUENCE [LARGE SCALE GENOMIC DNA]</scope>
    <source>
        <strain evidence="2">cv. Yunnan</strain>
        <tissue evidence="1">Vines</tissue>
    </source>
</reference>